<organism evidence="1 2">
    <name type="scientific">Nonomuraea rosea</name>
    <dbReference type="NCBI Taxonomy" id="638574"/>
    <lineage>
        <taxon>Bacteria</taxon>
        <taxon>Bacillati</taxon>
        <taxon>Actinomycetota</taxon>
        <taxon>Actinomycetes</taxon>
        <taxon>Streptosporangiales</taxon>
        <taxon>Streptosporangiaceae</taxon>
        <taxon>Nonomuraea</taxon>
    </lineage>
</organism>
<name>A0ABP6VG21_9ACTN</name>
<evidence type="ECO:0000313" key="1">
    <source>
        <dbReference type="EMBL" id="GAA3532383.1"/>
    </source>
</evidence>
<evidence type="ECO:0000313" key="2">
    <source>
        <dbReference type="Proteomes" id="UP001500630"/>
    </source>
</evidence>
<gene>
    <name evidence="1" type="ORF">GCM10022419_009280</name>
</gene>
<accession>A0ABP6VG21</accession>
<dbReference type="Proteomes" id="UP001500630">
    <property type="component" value="Unassembled WGS sequence"/>
</dbReference>
<keyword evidence="2" id="KW-1185">Reference proteome</keyword>
<dbReference type="EMBL" id="BAABDQ010000002">
    <property type="protein sequence ID" value="GAA3532383.1"/>
    <property type="molecule type" value="Genomic_DNA"/>
</dbReference>
<proteinExistence type="predicted"/>
<sequence length="84" mass="8407">MQKRFSSETSGLVITAPAGSRAGIAGRSAIVASTPARDLPLLTGELRDLLTGWVCGEGADDCPDDGADACAGGGEPAAVPHRSQ</sequence>
<protein>
    <submittedName>
        <fullName evidence="1">Uncharacterized protein</fullName>
    </submittedName>
</protein>
<reference evidence="2" key="1">
    <citation type="journal article" date="2019" name="Int. J. Syst. Evol. Microbiol.">
        <title>The Global Catalogue of Microorganisms (GCM) 10K type strain sequencing project: providing services to taxonomists for standard genome sequencing and annotation.</title>
        <authorList>
            <consortium name="The Broad Institute Genomics Platform"/>
            <consortium name="The Broad Institute Genome Sequencing Center for Infectious Disease"/>
            <person name="Wu L."/>
            <person name="Ma J."/>
        </authorList>
    </citation>
    <scope>NUCLEOTIDE SEQUENCE [LARGE SCALE GENOMIC DNA]</scope>
    <source>
        <strain evidence="2">JCM 17326</strain>
    </source>
</reference>
<comment type="caution">
    <text evidence="1">The sequence shown here is derived from an EMBL/GenBank/DDBJ whole genome shotgun (WGS) entry which is preliminary data.</text>
</comment>